<gene>
    <name evidence="14" type="ORF">F444_13601</name>
</gene>
<reference evidence="14 15" key="1">
    <citation type="submission" date="2013-11" db="EMBL/GenBank/DDBJ databases">
        <title>The Genome Sequence of Phytophthora parasitica P1976.</title>
        <authorList>
            <consortium name="The Broad Institute Genomics Platform"/>
            <person name="Russ C."/>
            <person name="Tyler B."/>
            <person name="Panabieres F."/>
            <person name="Shan W."/>
            <person name="Tripathy S."/>
            <person name="Grunwald N."/>
            <person name="Machado M."/>
            <person name="Johnson C.S."/>
            <person name="Walker B."/>
            <person name="Young S."/>
            <person name="Zeng Q."/>
            <person name="Gargeya S."/>
            <person name="Fitzgerald M."/>
            <person name="Haas B."/>
            <person name="Abouelleil A."/>
            <person name="Allen A.W."/>
            <person name="Alvarado L."/>
            <person name="Arachchi H.M."/>
            <person name="Berlin A.M."/>
            <person name="Chapman S.B."/>
            <person name="Gainer-Dewar J."/>
            <person name="Goldberg J."/>
            <person name="Griggs A."/>
            <person name="Gujja S."/>
            <person name="Hansen M."/>
            <person name="Howarth C."/>
            <person name="Imamovic A."/>
            <person name="Ireland A."/>
            <person name="Larimer J."/>
            <person name="McCowan C."/>
            <person name="Murphy C."/>
            <person name="Pearson M."/>
            <person name="Poon T.W."/>
            <person name="Priest M."/>
            <person name="Roberts A."/>
            <person name="Saif S."/>
            <person name="Shea T."/>
            <person name="Sisk P."/>
            <person name="Sykes S."/>
            <person name="Wortman J."/>
            <person name="Nusbaum C."/>
            <person name="Birren B."/>
        </authorList>
    </citation>
    <scope>NUCLEOTIDE SEQUENCE [LARGE SCALE GENOMIC DNA]</scope>
    <source>
        <strain evidence="14 15">P1976</strain>
    </source>
</reference>
<protein>
    <recommendedName>
        <fullName evidence="16">Calponin-homology (CH) domain-containing protein</fullName>
    </recommendedName>
</protein>
<keyword evidence="4" id="KW-0132">Cell division</keyword>
<dbReference type="GO" id="GO:0008017">
    <property type="term" value="F:microtubule binding"/>
    <property type="evidence" value="ECO:0007669"/>
    <property type="project" value="InterPro"/>
</dbReference>
<keyword evidence="6" id="KW-0498">Mitosis</keyword>
<comment type="subcellular location">
    <subcellularLocation>
        <location evidence="1">Cytoplasm</location>
        <location evidence="1">Cytoskeleton</location>
    </subcellularLocation>
</comment>
<evidence type="ECO:0000256" key="6">
    <source>
        <dbReference type="ARBA" id="ARBA00022776"/>
    </source>
</evidence>
<dbReference type="PANTHER" id="PTHR10623">
    <property type="entry name" value="MICROTUBULE-ASSOCIATED PROTEIN RP/EB FAMILY MEMBER"/>
    <property type="match status" value="1"/>
</dbReference>
<proteinExistence type="inferred from homology"/>
<comment type="caution">
    <text evidence="14">The sequence shown here is derived from an EMBL/GenBank/DDBJ whole genome shotgun (WGS) entry which is preliminary data.</text>
</comment>
<name>A0A080ZTB5_PHYNI</name>
<evidence type="ECO:0000256" key="4">
    <source>
        <dbReference type="ARBA" id="ARBA00022618"/>
    </source>
</evidence>
<evidence type="ECO:0008006" key="16">
    <source>
        <dbReference type="Google" id="ProtNLM"/>
    </source>
</evidence>
<evidence type="ECO:0000256" key="3">
    <source>
        <dbReference type="ARBA" id="ARBA00022490"/>
    </source>
</evidence>
<evidence type="ECO:0000313" key="14">
    <source>
        <dbReference type="EMBL" id="ETO69876.1"/>
    </source>
</evidence>
<dbReference type="AlphaFoldDB" id="A0A080ZTB5"/>
<dbReference type="Gene3D" id="1.10.418.10">
    <property type="entry name" value="Calponin-like domain"/>
    <property type="match status" value="1"/>
</dbReference>
<evidence type="ECO:0000313" key="15">
    <source>
        <dbReference type="Proteomes" id="UP000028582"/>
    </source>
</evidence>
<evidence type="ECO:0000259" key="12">
    <source>
        <dbReference type="PROSITE" id="PS50021"/>
    </source>
</evidence>
<accession>A0A080ZTB5</accession>
<evidence type="ECO:0000256" key="1">
    <source>
        <dbReference type="ARBA" id="ARBA00004245"/>
    </source>
</evidence>
<dbReference type="InterPro" id="IPR001715">
    <property type="entry name" value="CH_dom"/>
</dbReference>
<evidence type="ECO:0000259" key="13">
    <source>
        <dbReference type="PROSITE" id="PS51230"/>
    </source>
</evidence>
<keyword evidence="3" id="KW-0963">Cytoplasm</keyword>
<dbReference type="Proteomes" id="UP000028582">
    <property type="component" value="Unassembled WGS sequence"/>
</dbReference>
<comment type="similarity">
    <text evidence="2">Belongs to the MAPRE family.</text>
</comment>
<sequence>MIGAYFVSRTELLAWLNALCAMELTSVKQTSSGAVVCQVLDVLYPGKIPMNRVDWTATQPHECVHNYKLLQRIFLSLQIDKKIPVDKLIHGKYQDNLEFLQWLKAFYDRHEPPLQPYDAHARRAKGKGGVQYNQKLKGALVKKKARAATPNRHCSAEVKDAEVAAVLEKMKDMKIKSDGLIEEKQALEVELHALREKTERIKDERDFYLNKLETIAELVHNAELSKSTSAQTNLLGLSILDVLFATEEDEEENELPF</sequence>
<evidence type="ECO:0000256" key="10">
    <source>
        <dbReference type="SAM" id="Coils"/>
    </source>
</evidence>
<dbReference type="Gene3D" id="1.20.5.1430">
    <property type="match status" value="1"/>
</dbReference>
<dbReference type="PROSITE" id="PS51230">
    <property type="entry name" value="EB1_C"/>
    <property type="match status" value="1"/>
</dbReference>
<keyword evidence="10" id="KW-0175">Coiled coil</keyword>
<keyword evidence="8" id="KW-0131">Cell cycle</keyword>
<dbReference type="FunFam" id="1.10.418.10:FF:000028">
    <property type="entry name" value="RP/EB family microtubule-associated protein"/>
    <property type="match status" value="1"/>
</dbReference>
<dbReference type="InterPro" id="IPR027328">
    <property type="entry name" value="MAPRE"/>
</dbReference>
<dbReference type="InterPro" id="IPR036872">
    <property type="entry name" value="CH_dom_sf"/>
</dbReference>
<dbReference type="InterPro" id="IPR004953">
    <property type="entry name" value="EB1_C"/>
</dbReference>
<organism evidence="14 15">
    <name type="scientific">Phytophthora nicotianae P1976</name>
    <dbReference type="NCBI Taxonomy" id="1317066"/>
    <lineage>
        <taxon>Eukaryota</taxon>
        <taxon>Sar</taxon>
        <taxon>Stramenopiles</taxon>
        <taxon>Oomycota</taxon>
        <taxon>Peronosporomycetes</taxon>
        <taxon>Peronosporales</taxon>
        <taxon>Peronosporaceae</taxon>
        <taxon>Phytophthora</taxon>
    </lineage>
</organism>
<evidence type="ECO:0000256" key="2">
    <source>
        <dbReference type="ARBA" id="ARBA00010729"/>
    </source>
</evidence>
<dbReference type="SUPFAM" id="SSF47576">
    <property type="entry name" value="Calponin-homology domain, CH-domain"/>
    <property type="match status" value="1"/>
</dbReference>
<feature type="signal peptide" evidence="11">
    <location>
        <begin position="1"/>
        <end position="21"/>
    </location>
</feature>
<dbReference type="SUPFAM" id="SSF140612">
    <property type="entry name" value="EB1 dimerisation domain-like"/>
    <property type="match status" value="1"/>
</dbReference>
<evidence type="ECO:0000256" key="8">
    <source>
        <dbReference type="ARBA" id="ARBA00023306"/>
    </source>
</evidence>
<dbReference type="PROSITE" id="PS50021">
    <property type="entry name" value="CH"/>
    <property type="match status" value="1"/>
</dbReference>
<dbReference type="InterPro" id="IPR036133">
    <property type="entry name" value="EB1_C_sf"/>
</dbReference>
<dbReference type="OrthoDB" id="2119228at2759"/>
<evidence type="ECO:0000256" key="11">
    <source>
        <dbReference type="SAM" id="SignalP"/>
    </source>
</evidence>
<dbReference type="Pfam" id="PF00307">
    <property type="entry name" value="CH"/>
    <property type="match status" value="1"/>
</dbReference>
<evidence type="ECO:0000256" key="7">
    <source>
        <dbReference type="ARBA" id="ARBA00023212"/>
    </source>
</evidence>
<feature type="domain" description="Calponin-homology (CH)" evidence="12">
    <location>
        <begin position="6"/>
        <end position="108"/>
    </location>
</feature>
<dbReference type="GO" id="GO:0005874">
    <property type="term" value="C:microtubule"/>
    <property type="evidence" value="ECO:0007669"/>
    <property type="project" value="UniProtKB-KW"/>
</dbReference>
<dbReference type="EMBL" id="ANJA01002466">
    <property type="protein sequence ID" value="ETO69876.1"/>
    <property type="molecule type" value="Genomic_DNA"/>
</dbReference>
<keyword evidence="11" id="KW-0732">Signal</keyword>
<feature type="domain" description="EB1 C-terminal" evidence="13">
    <location>
        <begin position="176"/>
        <end position="252"/>
    </location>
</feature>
<keyword evidence="7" id="KW-0206">Cytoskeleton</keyword>
<evidence type="ECO:0000256" key="5">
    <source>
        <dbReference type="ARBA" id="ARBA00022701"/>
    </source>
</evidence>
<dbReference type="GO" id="GO:0051301">
    <property type="term" value="P:cell division"/>
    <property type="evidence" value="ECO:0007669"/>
    <property type="project" value="UniProtKB-KW"/>
</dbReference>
<evidence type="ECO:0000256" key="9">
    <source>
        <dbReference type="PROSITE-ProRule" id="PRU00576"/>
    </source>
</evidence>
<feature type="chain" id="PRO_5001753363" description="Calponin-homology (CH) domain-containing protein" evidence="11">
    <location>
        <begin position="22"/>
        <end position="257"/>
    </location>
</feature>
<keyword evidence="5 9" id="KW-0493">Microtubule</keyword>
<feature type="coiled-coil region" evidence="10">
    <location>
        <begin position="170"/>
        <end position="211"/>
    </location>
</feature>